<dbReference type="SMART" id="SM00060">
    <property type="entry name" value="FN3"/>
    <property type="match status" value="2"/>
</dbReference>
<dbReference type="InterPro" id="IPR003961">
    <property type="entry name" value="FN3_dom"/>
</dbReference>
<dbReference type="InterPro" id="IPR013783">
    <property type="entry name" value="Ig-like_fold"/>
</dbReference>
<name>A0AAV8WGG1_9CUCU</name>
<reference evidence="3 4" key="1">
    <citation type="journal article" date="2023" name="Insect Mol. Biol.">
        <title>Genome sequencing provides insights into the evolution of gene families encoding plant cell wall-degrading enzymes in longhorned beetles.</title>
        <authorList>
            <person name="Shin N.R."/>
            <person name="Okamura Y."/>
            <person name="Kirsch R."/>
            <person name="Pauchet Y."/>
        </authorList>
    </citation>
    <scope>NUCLEOTIDE SEQUENCE [LARGE SCALE GENOMIC DNA]</scope>
    <source>
        <strain evidence="3">EAD_L_NR</strain>
    </source>
</reference>
<feature type="chain" id="PRO_5043586282" description="Fibronectin type-III domain-containing protein" evidence="1">
    <location>
        <begin position="21"/>
        <end position="314"/>
    </location>
</feature>
<dbReference type="Gene3D" id="2.60.40.10">
    <property type="entry name" value="Immunoglobulins"/>
    <property type="match status" value="2"/>
</dbReference>
<keyword evidence="1" id="KW-0732">Signal</keyword>
<proteinExistence type="predicted"/>
<evidence type="ECO:0000256" key="1">
    <source>
        <dbReference type="SAM" id="SignalP"/>
    </source>
</evidence>
<accession>A0AAV8WGG1</accession>
<feature type="signal peptide" evidence="1">
    <location>
        <begin position="1"/>
        <end position="20"/>
    </location>
</feature>
<dbReference type="AlphaFoldDB" id="A0AAV8WGG1"/>
<sequence>MANATHRFTIFLLMLAGINAEGCVPAMVENLRIQADARLTWYVDPDVTCVPTRYLVDIIGDREDEYHFSVSISYADLSFLNVCEQWEFVVRPVADEVIGFERRLTAPIPLPPSADISLKYFNVTQLSARDVLLEWDLHNHTHGDCSLHYRITIEDETTTDVNVLYATGRQLHIHNLSPCEGYRLGVRAVNQAHPIIEGPMKYHNLQVAPQPEHAPRMRLLRVGPTTIDMSWWLENSGNNRCPVQNFYVDGGNQFNITIPLEDHTPLDRDPVDLNLKGLRPNSMYYLRVAVENSAGLSPTVPIGVQTLELDPGFD</sequence>
<dbReference type="InterPro" id="IPR036116">
    <property type="entry name" value="FN3_sf"/>
</dbReference>
<feature type="domain" description="Fibronectin type-III" evidence="2">
    <location>
        <begin position="109"/>
        <end position="195"/>
    </location>
</feature>
<keyword evidence="4" id="KW-1185">Reference proteome</keyword>
<dbReference type="Proteomes" id="UP001159042">
    <property type="component" value="Unassembled WGS sequence"/>
</dbReference>
<gene>
    <name evidence="3" type="ORF">NQ315_001416</name>
</gene>
<evidence type="ECO:0000313" key="4">
    <source>
        <dbReference type="Proteomes" id="UP001159042"/>
    </source>
</evidence>
<protein>
    <recommendedName>
        <fullName evidence="2">Fibronectin type-III domain-containing protein</fullName>
    </recommendedName>
</protein>
<comment type="caution">
    <text evidence="3">The sequence shown here is derived from an EMBL/GenBank/DDBJ whole genome shotgun (WGS) entry which is preliminary data.</text>
</comment>
<dbReference type="Pfam" id="PF00041">
    <property type="entry name" value="fn3"/>
    <property type="match status" value="1"/>
</dbReference>
<dbReference type="CDD" id="cd00063">
    <property type="entry name" value="FN3"/>
    <property type="match status" value="1"/>
</dbReference>
<evidence type="ECO:0000313" key="3">
    <source>
        <dbReference type="EMBL" id="KAJ8925230.1"/>
    </source>
</evidence>
<feature type="domain" description="Fibronectin type-III" evidence="2">
    <location>
        <begin position="211"/>
        <end position="297"/>
    </location>
</feature>
<dbReference type="EMBL" id="JANEYG010000002">
    <property type="protein sequence ID" value="KAJ8925230.1"/>
    <property type="molecule type" value="Genomic_DNA"/>
</dbReference>
<dbReference type="SUPFAM" id="SSF49265">
    <property type="entry name" value="Fibronectin type III"/>
    <property type="match status" value="1"/>
</dbReference>
<organism evidence="3 4">
    <name type="scientific">Exocentrus adspersus</name>
    <dbReference type="NCBI Taxonomy" id="1586481"/>
    <lineage>
        <taxon>Eukaryota</taxon>
        <taxon>Metazoa</taxon>
        <taxon>Ecdysozoa</taxon>
        <taxon>Arthropoda</taxon>
        <taxon>Hexapoda</taxon>
        <taxon>Insecta</taxon>
        <taxon>Pterygota</taxon>
        <taxon>Neoptera</taxon>
        <taxon>Endopterygota</taxon>
        <taxon>Coleoptera</taxon>
        <taxon>Polyphaga</taxon>
        <taxon>Cucujiformia</taxon>
        <taxon>Chrysomeloidea</taxon>
        <taxon>Cerambycidae</taxon>
        <taxon>Lamiinae</taxon>
        <taxon>Acanthocinini</taxon>
        <taxon>Exocentrus</taxon>
    </lineage>
</organism>
<evidence type="ECO:0000259" key="2">
    <source>
        <dbReference type="SMART" id="SM00060"/>
    </source>
</evidence>